<evidence type="ECO:0000256" key="1">
    <source>
        <dbReference type="SAM" id="Phobius"/>
    </source>
</evidence>
<dbReference type="HOGENOM" id="CLU_2767273_0_0_10"/>
<reference evidence="2 3" key="1">
    <citation type="journal article" date="2015" name="Genome Announc.">
        <title>Complete Genome Sequence of the Novel Leech Symbiont Mucinivorans hirudinis M3T.</title>
        <authorList>
            <person name="Nelson M.C."/>
            <person name="Bomar L."/>
            <person name="Graf J."/>
        </authorList>
    </citation>
    <scope>NUCLEOTIDE SEQUENCE [LARGE SCALE GENOMIC DNA]</scope>
    <source>
        <strain evidence="3">M3</strain>
    </source>
</reference>
<dbReference type="eggNOG" id="ENOG5034AI0">
    <property type="taxonomic scope" value="Bacteria"/>
</dbReference>
<dbReference type="KEGG" id="rbc:BN938_0599"/>
<keyword evidence="1" id="KW-0472">Membrane</keyword>
<protein>
    <submittedName>
        <fullName evidence="2">Uncharacterized protein</fullName>
    </submittedName>
</protein>
<evidence type="ECO:0000313" key="2">
    <source>
        <dbReference type="EMBL" id="CDN30704.1"/>
    </source>
</evidence>
<dbReference type="AlphaFoldDB" id="A0A060RBC9"/>
<dbReference type="STRING" id="1433126.BN938_0599"/>
<organism evidence="2 3">
    <name type="scientific">Mucinivorans hirudinis</name>
    <dbReference type="NCBI Taxonomy" id="1433126"/>
    <lineage>
        <taxon>Bacteria</taxon>
        <taxon>Pseudomonadati</taxon>
        <taxon>Bacteroidota</taxon>
        <taxon>Bacteroidia</taxon>
        <taxon>Bacteroidales</taxon>
        <taxon>Rikenellaceae</taxon>
        <taxon>Mucinivorans</taxon>
    </lineage>
</organism>
<keyword evidence="1" id="KW-1133">Transmembrane helix</keyword>
<sequence>MEAIYILIAVLVLLNIWVIRVYIRLCKRLPPVSKEDAEYYDENGNHIYYDRKLIARLEREKQENESQKQQQGQ</sequence>
<accession>A0A060RBC9</accession>
<dbReference type="EMBL" id="HG934468">
    <property type="protein sequence ID" value="CDN30704.1"/>
    <property type="molecule type" value="Genomic_DNA"/>
</dbReference>
<name>A0A060RBC9_9BACT</name>
<evidence type="ECO:0000313" key="3">
    <source>
        <dbReference type="Proteomes" id="UP000027616"/>
    </source>
</evidence>
<dbReference type="Proteomes" id="UP000027616">
    <property type="component" value="Chromosome I"/>
</dbReference>
<gene>
    <name evidence="2" type="ORF">BN938_0599</name>
</gene>
<proteinExistence type="predicted"/>
<keyword evidence="1" id="KW-0812">Transmembrane</keyword>
<feature type="transmembrane region" description="Helical" evidence="1">
    <location>
        <begin position="6"/>
        <end position="23"/>
    </location>
</feature>
<keyword evidence="3" id="KW-1185">Reference proteome</keyword>